<evidence type="ECO:0000313" key="2">
    <source>
        <dbReference type="EMBL" id="MBW82062.1"/>
    </source>
</evidence>
<keyword evidence="1" id="KW-0472">Membrane</keyword>
<organism evidence="2">
    <name type="scientific">Rhizophora mucronata</name>
    <name type="common">Asiatic mangrove</name>
    <dbReference type="NCBI Taxonomy" id="61149"/>
    <lineage>
        <taxon>Eukaryota</taxon>
        <taxon>Viridiplantae</taxon>
        <taxon>Streptophyta</taxon>
        <taxon>Embryophyta</taxon>
        <taxon>Tracheophyta</taxon>
        <taxon>Spermatophyta</taxon>
        <taxon>Magnoliopsida</taxon>
        <taxon>eudicotyledons</taxon>
        <taxon>Gunneridae</taxon>
        <taxon>Pentapetalae</taxon>
        <taxon>rosids</taxon>
        <taxon>fabids</taxon>
        <taxon>Malpighiales</taxon>
        <taxon>Rhizophoraceae</taxon>
        <taxon>Rhizophora</taxon>
    </lineage>
</organism>
<reference evidence="2" key="1">
    <citation type="submission" date="2018-02" db="EMBL/GenBank/DDBJ databases">
        <title>Rhizophora mucronata_Transcriptome.</title>
        <authorList>
            <person name="Meera S.P."/>
            <person name="Sreeshan A."/>
            <person name="Augustine A."/>
        </authorList>
    </citation>
    <scope>NUCLEOTIDE SEQUENCE</scope>
    <source>
        <tissue evidence="2">Leaf</tissue>
    </source>
</reference>
<proteinExistence type="predicted"/>
<feature type="transmembrane region" description="Helical" evidence="1">
    <location>
        <begin position="39"/>
        <end position="58"/>
    </location>
</feature>
<evidence type="ECO:0000256" key="1">
    <source>
        <dbReference type="SAM" id="Phobius"/>
    </source>
</evidence>
<accession>A0A2P2ILE4</accession>
<name>A0A2P2ILE4_RHIMU</name>
<keyword evidence="1" id="KW-1133">Transmembrane helix</keyword>
<dbReference type="AlphaFoldDB" id="A0A2P2ILE4"/>
<protein>
    <submittedName>
        <fullName evidence="2">Tetraspanin-8-like</fullName>
    </submittedName>
</protein>
<dbReference type="EMBL" id="GGEC01001579">
    <property type="protein sequence ID" value="MBW82062.1"/>
    <property type="molecule type" value="Transcribed_RNA"/>
</dbReference>
<sequence length="60" mass="6962">MSRNFSQSVVPRWRSQTPAQMIGMESKNVRKLRIPTKLLLSRTMIAVFLFSNFFSAAWKA</sequence>
<keyword evidence="1" id="KW-0812">Transmembrane</keyword>